<protein>
    <submittedName>
        <fullName evidence="3">Uncharacterized protein</fullName>
    </submittedName>
</protein>
<feature type="signal peptide" evidence="2">
    <location>
        <begin position="1"/>
        <end position="16"/>
    </location>
</feature>
<organism evidence="3 4">
    <name type="scientific">Bifiguratus adelaidae</name>
    <dbReference type="NCBI Taxonomy" id="1938954"/>
    <lineage>
        <taxon>Eukaryota</taxon>
        <taxon>Fungi</taxon>
        <taxon>Fungi incertae sedis</taxon>
        <taxon>Mucoromycota</taxon>
        <taxon>Mucoromycotina</taxon>
        <taxon>Endogonomycetes</taxon>
        <taxon>Endogonales</taxon>
        <taxon>Endogonales incertae sedis</taxon>
        <taxon>Bifiguratus</taxon>
    </lineage>
</organism>
<evidence type="ECO:0000313" key="3">
    <source>
        <dbReference type="EMBL" id="OZJ06367.1"/>
    </source>
</evidence>
<keyword evidence="4" id="KW-1185">Reference proteome</keyword>
<proteinExistence type="predicted"/>
<feature type="chain" id="PRO_5013079831" evidence="2">
    <location>
        <begin position="17"/>
        <end position="291"/>
    </location>
</feature>
<dbReference type="OrthoDB" id="3044029at2759"/>
<feature type="compositionally biased region" description="Low complexity" evidence="1">
    <location>
        <begin position="181"/>
        <end position="209"/>
    </location>
</feature>
<evidence type="ECO:0000313" key="4">
    <source>
        <dbReference type="Proteomes" id="UP000242875"/>
    </source>
</evidence>
<comment type="caution">
    <text evidence="3">The sequence shown here is derived from an EMBL/GenBank/DDBJ whole genome shotgun (WGS) entry which is preliminary data.</text>
</comment>
<dbReference type="Proteomes" id="UP000242875">
    <property type="component" value="Unassembled WGS sequence"/>
</dbReference>
<feature type="region of interest" description="Disordered" evidence="1">
    <location>
        <begin position="179"/>
        <end position="210"/>
    </location>
</feature>
<evidence type="ECO:0000256" key="1">
    <source>
        <dbReference type="SAM" id="MobiDB-lite"/>
    </source>
</evidence>
<gene>
    <name evidence="3" type="ORF">BZG36_00751</name>
</gene>
<reference evidence="3 4" key="1">
    <citation type="journal article" date="2017" name="Mycologia">
        <title>Bifiguratus adelaidae, gen. et sp. nov., a new member of Mucoromycotina in endophytic and soil-dwelling habitats.</title>
        <authorList>
            <person name="Torres-Cruz T.J."/>
            <person name="Billingsley Tobias T.L."/>
            <person name="Almatruk M."/>
            <person name="Hesse C."/>
            <person name="Kuske C.R."/>
            <person name="Desiro A."/>
            <person name="Benucci G.M."/>
            <person name="Bonito G."/>
            <person name="Stajich J.E."/>
            <person name="Dunlap C."/>
            <person name="Arnold A.E."/>
            <person name="Porras-Alfaro A."/>
        </authorList>
    </citation>
    <scope>NUCLEOTIDE SEQUENCE [LARGE SCALE GENOMIC DNA]</scope>
    <source>
        <strain evidence="3 4">AZ0501</strain>
    </source>
</reference>
<sequence>MKTLAVIPLLVAAVQGAALQKRLTGGTEIYVDSATSFCIFLPPDQGAIVSAEEYEGQAFCMGNAASVNANPIPGGMILSANYLAQDSYVQVTGQFDPTVYGMQLTDGGGQFDPYAPQGSSCQSNAAFINIIEPNTGLYCVRCCANASSTATGGPCNRGRSQDGCEAVIPGDYSGPSTMIFPSASSTTSSSTVSSTDSSSSTSSPSASDSANVTGAAQFTTTGASAPILPSFSLASNAIASSVNFTSAVVNNSASATFSSASAATPTSGASSMAVAATTLVMAVVGAVFHMV</sequence>
<evidence type="ECO:0000256" key="2">
    <source>
        <dbReference type="SAM" id="SignalP"/>
    </source>
</evidence>
<keyword evidence="2" id="KW-0732">Signal</keyword>
<accession>A0A261Y6Z1</accession>
<dbReference type="AlphaFoldDB" id="A0A261Y6Z1"/>
<dbReference type="EMBL" id="MVBO01000004">
    <property type="protein sequence ID" value="OZJ06367.1"/>
    <property type="molecule type" value="Genomic_DNA"/>
</dbReference>
<name>A0A261Y6Z1_9FUNG</name>